<keyword evidence="2" id="KW-1185">Reference proteome</keyword>
<name>A0A8J7NNF5_ATRSP</name>
<dbReference type="SMART" id="SM00028">
    <property type="entry name" value="TPR"/>
    <property type="match status" value="7"/>
</dbReference>
<gene>
    <name evidence="1" type="primary">Ttc24</name>
    <name evidence="1" type="ORF">GTO95_0015193</name>
</gene>
<protein>
    <submittedName>
        <fullName evidence="1">TTC24 protein</fullName>
    </submittedName>
</protein>
<dbReference type="EMBL" id="JAAWVO010014758">
    <property type="protein sequence ID" value="MBN3314311.1"/>
    <property type="molecule type" value="Genomic_DNA"/>
</dbReference>
<reference evidence="1" key="1">
    <citation type="journal article" date="2021" name="Cell">
        <title>Tracing the genetic footprints of vertebrate landing in non-teleost ray-finned fishes.</title>
        <authorList>
            <person name="Bi X."/>
            <person name="Wang K."/>
            <person name="Yang L."/>
            <person name="Pan H."/>
            <person name="Jiang H."/>
            <person name="Wei Q."/>
            <person name="Fang M."/>
            <person name="Yu H."/>
            <person name="Zhu C."/>
            <person name="Cai Y."/>
            <person name="He Y."/>
            <person name="Gan X."/>
            <person name="Zeng H."/>
            <person name="Yu D."/>
            <person name="Zhu Y."/>
            <person name="Jiang H."/>
            <person name="Qiu Q."/>
            <person name="Yang H."/>
            <person name="Zhang Y.E."/>
            <person name="Wang W."/>
            <person name="Zhu M."/>
            <person name="He S."/>
            <person name="Zhang G."/>
        </authorList>
    </citation>
    <scope>NUCLEOTIDE SEQUENCE</scope>
    <source>
        <strain evidence="1">Allg_001</strain>
    </source>
</reference>
<dbReference type="Pfam" id="PF13181">
    <property type="entry name" value="TPR_8"/>
    <property type="match status" value="1"/>
</dbReference>
<feature type="non-terminal residue" evidence="1">
    <location>
        <position position="1"/>
    </location>
</feature>
<dbReference type="Proteomes" id="UP000736164">
    <property type="component" value="Unassembled WGS sequence"/>
</dbReference>
<dbReference type="SUPFAM" id="SSF48452">
    <property type="entry name" value="TPR-like"/>
    <property type="match status" value="2"/>
</dbReference>
<dbReference type="InterPro" id="IPR011990">
    <property type="entry name" value="TPR-like_helical_dom_sf"/>
</dbReference>
<dbReference type="PANTHER" id="PTHR47050">
    <property type="entry name" value="TETRATRICOPEPTIDE REPEAT PROTEIN 24"/>
    <property type="match status" value="1"/>
</dbReference>
<dbReference type="InterPro" id="IPR024812">
    <property type="entry name" value="TPR_24"/>
</dbReference>
<accession>A0A8J7NNF5</accession>
<evidence type="ECO:0000313" key="1">
    <source>
        <dbReference type="EMBL" id="MBN3314311.1"/>
    </source>
</evidence>
<dbReference type="InterPro" id="IPR019734">
    <property type="entry name" value="TPR_rpt"/>
</dbReference>
<comment type="caution">
    <text evidence="1">The sequence shown here is derived from an EMBL/GenBank/DDBJ whole genome shotgun (WGS) entry which is preliminary data.</text>
</comment>
<proteinExistence type="predicted"/>
<evidence type="ECO:0000313" key="2">
    <source>
        <dbReference type="Proteomes" id="UP000736164"/>
    </source>
</evidence>
<dbReference type="Pfam" id="PF13424">
    <property type="entry name" value="TPR_12"/>
    <property type="match status" value="1"/>
</dbReference>
<feature type="non-terminal residue" evidence="1">
    <location>
        <position position="459"/>
    </location>
</feature>
<dbReference type="PANTHER" id="PTHR47050:SF1">
    <property type="entry name" value="TETRATRICOPEPTIDE REPEAT PROTEIN 24-LIKE"/>
    <property type="match status" value="1"/>
</dbReference>
<organism evidence="1 2">
    <name type="scientific">Atractosteus spatula</name>
    <name type="common">Alligator gar</name>
    <name type="synonym">Lepisosteus spatula</name>
    <dbReference type="NCBI Taxonomy" id="7917"/>
    <lineage>
        <taxon>Eukaryota</taxon>
        <taxon>Metazoa</taxon>
        <taxon>Chordata</taxon>
        <taxon>Craniata</taxon>
        <taxon>Vertebrata</taxon>
        <taxon>Euteleostomi</taxon>
        <taxon>Actinopterygii</taxon>
        <taxon>Neopterygii</taxon>
        <taxon>Holostei</taxon>
        <taxon>Semionotiformes</taxon>
        <taxon>Lepisosteidae</taxon>
        <taxon>Atractosteus</taxon>
    </lineage>
</organism>
<dbReference type="AlphaFoldDB" id="A0A8J7NNF5"/>
<dbReference type="Gene3D" id="1.25.40.10">
    <property type="entry name" value="Tetratricopeptide repeat domain"/>
    <property type="match status" value="3"/>
</dbReference>
<sequence length="459" mass="50269">MSSSGVAGSSEDGGVPAEIERLTRSGTQALEKDDRDQALALFKKAFLLSNTLPEGQMQRTCLFNLGAAYTAAGRAQKGLKCFVKCRLQEPEQRDADLHFNIAIAYDELKEYAKAVRFYRKAVGGYAPGQVNSMGDALIKLAYCCVSLGDASSAAESFRWAGQSYQHAGRREDAAMALRESANYMIRSGGVSEEQVLGVLQECLQTSRGITNPSLKGKLLNDMGLHYAELKSFHAAGQCFSEALACCSGQNFSIRRRAVLLQNMGAIHNALQRYAESLTYHTESAEMYGSLAERKGQGESLCNLAYAYSQMKNYQAAALYYQEALQAFADIGDLRGQWQVCEGLGATHFCLGNADQALSYYKQALVLFGESKEASDVPKERIWRKLKDVLDSMGALPESESRQQALSTCTQSSLSTKFGKDSLRFSVPKQHCGRPGSELRMVCPEKSNELILGTKPTESH</sequence>